<keyword evidence="2" id="KW-1185">Reference proteome</keyword>
<dbReference type="InterPro" id="IPR012334">
    <property type="entry name" value="Pectin_lyas_fold"/>
</dbReference>
<evidence type="ECO:0000313" key="1">
    <source>
        <dbReference type="EMBL" id="MBD2776514.1"/>
    </source>
</evidence>
<gene>
    <name evidence="1" type="ORF">ICL16_31780</name>
</gene>
<comment type="caution">
    <text evidence="1">The sequence shown here is derived from an EMBL/GenBank/DDBJ whole genome shotgun (WGS) entry which is preliminary data.</text>
</comment>
<protein>
    <submittedName>
        <fullName evidence="1">S-layer family protein</fullName>
    </submittedName>
</protein>
<feature type="non-terminal residue" evidence="1">
    <location>
        <position position="1"/>
    </location>
</feature>
<organism evidence="1 2">
    <name type="scientific">Iningainema tapete BLCC-T55</name>
    <dbReference type="NCBI Taxonomy" id="2748662"/>
    <lineage>
        <taxon>Bacteria</taxon>
        <taxon>Bacillati</taxon>
        <taxon>Cyanobacteriota</taxon>
        <taxon>Cyanophyceae</taxon>
        <taxon>Nostocales</taxon>
        <taxon>Scytonemataceae</taxon>
        <taxon>Iningainema tapete</taxon>
    </lineage>
</organism>
<sequence length="305" mass="31662">QRLRQLGETDQLVDVIGYQGPSSGIFANTALGSTGDGGSIFIDPRQVSIRDGAKISVNSDGTGNAGNISLIADILNLDNGSEISAQTASSLGGNINLQLGELLLLRRGSQISTNAGTAQKGGDGGNININSKFIVAVPQENSDITANAFLGAGGRVQINTQSILGIQSRPQLTDFSDITASSSFGLAGEVNIYTPDSEPLQNNLIELPENIIDANALIANSCIAKRNNPSASIFLISGNGGLPERPGDADLSPYPTGKIRSVSTSELVGTNSKRNANKKISAPIVEAQGIYRLVNGELVLSRECS</sequence>
<proteinExistence type="predicted"/>
<name>A0A8J6XIB3_9CYAN</name>
<reference evidence="1" key="1">
    <citation type="submission" date="2020-09" db="EMBL/GenBank/DDBJ databases">
        <title>Iningainema tapete sp. nov. (Scytonemataceae, Cyanobacteria) from greenhouses in central Florida (USA) produces two types of nodularin with biosynthetic potential for microcystin-LR and anabaenopeptins.</title>
        <authorList>
            <person name="Berthold D.E."/>
            <person name="Lefler F.W."/>
            <person name="Huang I.-S."/>
            <person name="Abdulla H."/>
            <person name="Zimba P.V."/>
            <person name="Laughinghouse H.D. IV."/>
        </authorList>
    </citation>
    <scope>NUCLEOTIDE SEQUENCE</scope>
    <source>
        <strain evidence="1">BLCCT55</strain>
    </source>
</reference>
<dbReference type="AlphaFoldDB" id="A0A8J6XIB3"/>
<dbReference type="Gene3D" id="2.160.20.10">
    <property type="entry name" value="Single-stranded right-handed beta-helix, Pectin lyase-like"/>
    <property type="match status" value="1"/>
</dbReference>
<dbReference type="EMBL" id="JACXAE010000095">
    <property type="protein sequence ID" value="MBD2776514.1"/>
    <property type="molecule type" value="Genomic_DNA"/>
</dbReference>
<dbReference type="Proteomes" id="UP000629098">
    <property type="component" value="Unassembled WGS sequence"/>
</dbReference>
<evidence type="ECO:0000313" key="2">
    <source>
        <dbReference type="Proteomes" id="UP000629098"/>
    </source>
</evidence>
<accession>A0A8J6XIB3</accession>